<dbReference type="Gene3D" id="2.60.120.1540">
    <property type="match status" value="1"/>
</dbReference>
<dbReference type="InterPro" id="IPR011626">
    <property type="entry name" value="Alpha-macroglobulin_TED"/>
</dbReference>
<organism evidence="4 5">
    <name type="scientific">Adineta ricciae</name>
    <name type="common">Rotifer</name>
    <dbReference type="NCBI Taxonomy" id="249248"/>
    <lineage>
        <taxon>Eukaryota</taxon>
        <taxon>Metazoa</taxon>
        <taxon>Spiralia</taxon>
        <taxon>Gnathifera</taxon>
        <taxon>Rotifera</taxon>
        <taxon>Eurotatoria</taxon>
        <taxon>Bdelloidea</taxon>
        <taxon>Adinetida</taxon>
        <taxon>Adinetidae</taxon>
        <taxon>Adineta</taxon>
    </lineage>
</organism>
<feature type="non-terminal residue" evidence="4">
    <location>
        <position position="260"/>
    </location>
</feature>
<dbReference type="EMBL" id="CAJNOR010018066">
    <property type="protein sequence ID" value="CAF1688124.1"/>
    <property type="molecule type" value="Genomic_DNA"/>
</dbReference>
<sequence>VSPMMPFRDNVTLNRTLTWILARQQPDGSFEHDGPCFHYRFCDGEFRRESLTALVLYSLTRDNSSDYMPEFMRRRLFDGENSPVMRAHRYLVSRVADIKPHYLPITLFEIAFVQNRYIPSDLRQKIYDALVARKLTVVPEDNSKYLKFADDKMTRDDQLLLNSMTALLYTYYNNYRTAFDMTRWIANQLTLHPHYDTVLDGIFCSDALIRLGKLFHKQFDMSKVDITIDVAADNGEKKQFKIDSKNFDVTQMFHFTVPVR</sequence>
<dbReference type="PANTHER" id="PTHR11412">
    <property type="entry name" value="MACROGLOBULIN / COMPLEMENT"/>
    <property type="match status" value="1"/>
</dbReference>
<evidence type="ECO:0000256" key="2">
    <source>
        <dbReference type="ARBA" id="ARBA00022966"/>
    </source>
</evidence>
<name>A0A816HGV2_ADIRI</name>
<evidence type="ECO:0000256" key="1">
    <source>
        <dbReference type="ARBA" id="ARBA00022729"/>
    </source>
</evidence>
<evidence type="ECO:0000313" key="4">
    <source>
        <dbReference type="EMBL" id="CAF1688124.1"/>
    </source>
</evidence>
<dbReference type="PANTHER" id="PTHR11412:SF136">
    <property type="entry name" value="CD109 ANTIGEN"/>
    <property type="match status" value="1"/>
</dbReference>
<feature type="non-terminal residue" evidence="4">
    <location>
        <position position="1"/>
    </location>
</feature>
<dbReference type="InterPro" id="IPR008930">
    <property type="entry name" value="Terpenoid_cyclase/PrenylTrfase"/>
</dbReference>
<keyword evidence="2" id="KW-0882">Thioester bond</keyword>
<dbReference type="Gene3D" id="1.50.10.20">
    <property type="match status" value="1"/>
</dbReference>
<evidence type="ECO:0000313" key="5">
    <source>
        <dbReference type="Proteomes" id="UP000663828"/>
    </source>
</evidence>
<accession>A0A816HGV2</accession>
<dbReference type="AlphaFoldDB" id="A0A816HGV2"/>
<dbReference type="Proteomes" id="UP000663828">
    <property type="component" value="Unassembled WGS sequence"/>
</dbReference>
<gene>
    <name evidence="4" type="ORF">XAT740_LOCUS62709</name>
</gene>
<protein>
    <recommendedName>
        <fullName evidence="3">Alpha-macroglobulin-like TED domain-containing protein</fullName>
    </recommendedName>
</protein>
<evidence type="ECO:0000259" key="3">
    <source>
        <dbReference type="Pfam" id="PF07678"/>
    </source>
</evidence>
<comment type="caution">
    <text evidence="4">The sequence shown here is derived from an EMBL/GenBank/DDBJ whole genome shotgun (WGS) entry which is preliminary data.</text>
</comment>
<dbReference type="InterPro" id="IPR050473">
    <property type="entry name" value="A2M/Complement_sys"/>
</dbReference>
<reference evidence="4" key="1">
    <citation type="submission" date="2021-02" db="EMBL/GenBank/DDBJ databases">
        <authorList>
            <person name="Nowell W R."/>
        </authorList>
    </citation>
    <scope>NUCLEOTIDE SEQUENCE</scope>
</reference>
<dbReference type="SUPFAM" id="SSF48239">
    <property type="entry name" value="Terpenoid cyclases/Protein prenyltransferases"/>
    <property type="match status" value="1"/>
</dbReference>
<dbReference type="Pfam" id="PF07678">
    <property type="entry name" value="TED_complement"/>
    <property type="match status" value="1"/>
</dbReference>
<proteinExistence type="predicted"/>
<feature type="domain" description="Alpha-macroglobulin-like TED" evidence="3">
    <location>
        <begin position="8"/>
        <end position="116"/>
    </location>
</feature>
<dbReference type="GO" id="GO:0005615">
    <property type="term" value="C:extracellular space"/>
    <property type="evidence" value="ECO:0007669"/>
    <property type="project" value="InterPro"/>
</dbReference>
<keyword evidence="1" id="KW-0732">Signal</keyword>
<keyword evidence="5" id="KW-1185">Reference proteome</keyword>